<accession>A0A915ZG21</accession>
<dbReference type="OrthoDB" id="2448606at2759"/>
<organism evidence="2 3">
    <name type="scientific">Rhizophagus irregularis</name>
    <dbReference type="NCBI Taxonomy" id="588596"/>
    <lineage>
        <taxon>Eukaryota</taxon>
        <taxon>Fungi</taxon>
        <taxon>Fungi incertae sedis</taxon>
        <taxon>Mucoromycota</taxon>
        <taxon>Glomeromycotina</taxon>
        <taxon>Glomeromycetes</taxon>
        <taxon>Glomerales</taxon>
        <taxon>Glomeraceae</taxon>
        <taxon>Rhizophagus</taxon>
    </lineage>
</organism>
<dbReference type="SMR" id="A0A915ZG21"/>
<dbReference type="VEuPathDB" id="FungiDB:RhiirFUN_020086"/>
<evidence type="ECO:0000256" key="1">
    <source>
        <dbReference type="SAM" id="MobiDB-lite"/>
    </source>
</evidence>
<name>A0A915ZG21_9GLOM</name>
<dbReference type="EMBL" id="CAGKOT010000031">
    <property type="protein sequence ID" value="CAB5373077.1"/>
    <property type="molecule type" value="Genomic_DNA"/>
</dbReference>
<feature type="compositionally biased region" description="Polar residues" evidence="1">
    <location>
        <begin position="124"/>
        <end position="137"/>
    </location>
</feature>
<feature type="region of interest" description="Disordered" evidence="1">
    <location>
        <begin position="113"/>
        <end position="155"/>
    </location>
</feature>
<dbReference type="AlphaFoldDB" id="A0A915ZG21"/>
<reference evidence="2" key="1">
    <citation type="submission" date="2020-05" db="EMBL/GenBank/DDBJ databases">
        <authorList>
            <person name="Rincon C."/>
            <person name="Sanders R I."/>
            <person name="Robbins C."/>
            <person name="Chaturvedi A."/>
        </authorList>
    </citation>
    <scope>NUCLEOTIDE SEQUENCE</scope>
    <source>
        <strain evidence="2">CHB12</strain>
    </source>
</reference>
<gene>
    <name evidence="2" type="ORF">CHRIB12_LOCUS13865</name>
</gene>
<protein>
    <submittedName>
        <fullName evidence="2">Uncharacterized protein</fullName>
    </submittedName>
</protein>
<evidence type="ECO:0000313" key="2">
    <source>
        <dbReference type="EMBL" id="CAB5373077.1"/>
    </source>
</evidence>
<dbReference type="Proteomes" id="UP000684084">
    <property type="component" value="Unassembled WGS sequence"/>
</dbReference>
<sequence>MNAYDYRAPLDSNVSLYFKTFPLSVWSHKHFIQNTDILDFEQATRLWYENLTTIRRLPDSLVSKKLFDVITKRKMGDAFTINEKKRKHAEDEVHTSSVTTSAELLKDTFEHHRKHTKQKLDAPTTPSNVAPTVTSVVNRPKSPNEVLIPADGNDEPGTKNIEFDQYIDDENFIQEKLLLNDSYIPEANVDDTPYMFQGKNISTLLTSYQSEASRIGQTSGLSIVTNYHEILSLSNILLLQSDKFSELQVKKFSRNTLTSLRKNMCDIHMMKAKVTSTVKSIFREYVEIAIDEDLGLEKAEKAVRESFTKTFPSTTDQNMFDIIQFIFLQLTKNIPIKPLDDLLSEGTLTVNIISPVLRSFFHDSTFHPTIWPNTASMSAKARKLANLDPSRAKQPDMVGNITNNNKSVFEVMYGEITGEGKNNNIRKNTLDLIRIGVFMKDALDDIIKKTGRCCVIFGWQTIVTAWTGYMMVLTAPGIYIMFEVGQAELPRSFRTCGQFIDCIDSLFMFAEKYKHEIRKIYSYINQEKEDSAKLVSWCRSTLGTPQFRKLIDK</sequence>
<comment type="caution">
    <text evidence="2">The sequence shown here is derived from an EMBL/GenBank/DDBJ whole genome shotgun (WGS) entry which is preliminary data.</text>
</comment>
<evidence type="ECO:0000313" key="3">
    <source>
        <dbReference type="Proteomes" id="UP000684084"/>
    </source>
</evidence>
<proteinExistence type="predicted"/>